<name>A0A6V8MK76_9BACT</name>
<feature type="region of interest" description="Disordered" evidence="1">
    <location>
        <begin position="1"/>
        <end position="28"/>
    </location>
</feature>
<evidence type="ECO:0000256" key="1">
    <source>
        <dbReference type="SAM" id="MobiDB-lite"/>
    </source>
</evidence>
<protein>
    <submittedName>
        <fullName evidence="2">Uncharacterized protein</fullName>
    </submittedName>
</protein>
<accession>A0A6V8MK76</accession>
<comment type="caution">
    <text evidence="2">The sequence shown here is derived from an EMBL/GenBank/DDBJ whole genome shotgun (WGS) entry which is preliminary data.</text>
</comment>
<evidence type="ECO:0000313" key="3">
    <source>
        <dbReference type="Proteomes" id="UP000556026"/>
    </source>
</evidence>
<reference evidence="3" key="1">
    <citation type="submission" date="2020-06" db="EMBL/GenBank/DDBJ databases">
        <title>Draft genomic sequence of Geomonas sp. Red330.</title>
        <authorList>
            <person name="Itoh H."/>
            <person name="Zhenxing X."/>
            <person name="Ushijima N."/>
            <person name="Masuda Y."/>
            <person name="Shiratori Y."/>
            <person name="Senoo K."/>
        </authorList>
    </citation>
    <scope>NUCLEOTIDE SEQUENCE [LARGE SCALE GENOMIC DNA]</scope>
    <source>
        <strain evidence="3">Red330</strain>
    </source>
</reference>
<dbReference type="Proteomes" id="UP000556026">
    <property type="component" value="Unassembled WGS sequence"/>
</dbReference>
<organism evidence="2 3">
    <name type="scientific">Geomonas silvestris</name>
    <dbReference type="NCBI Taxonomy" id="2740184"/>
    <lineage>
        <taxon>Bacteria</taxon>
        <taxon>Pseudomonadati</taxon>
        <taxon>Thermodesulfobacteriota</taxon>
        <taxon>Desulfuromonadia</taxon>
        <taxon>Geobacterales</taxon>
        <taxon>Geobacteraceae</taxon>
        <taxon>Geomonas</taxon>
    </lineage>
</organism>
<dbReference type="AlphaFoldDB" id="A0A6V8MK76"/>
<dbReference type="EMBL" id="BLXX01000008">
    <property type="protein sequence ID" value="GFO60362.1"/>
    <property type="molecule type" value="Genomic_DNA"/>
</dbReference>
<proteinExistence type="predicted"/>
<gene>
    <name evidence="2" type="ORF">GMST_26870</name>
</gene>
<keyword evidence="3" id="KW-1185">Reference proteome</keyword>
<evidence type="ECO:0000313" key="2">
    <source>
        <dbReference type="EMBL" id="GFO60362.1"/>
    </source>
</evidence>
<sequence length="54" mass="5615">MRGKLNTDGSAAGSFTHPPTPARQGRGKGETCFYEIATGPCPYPNTGSAIARFA</sequence>